<evidence type="ECO:0000259" key="2">
    <source>
        <dbReference type="Pfam" id="PF20499"/>
    </source>
</evidence>
<name>A0ABD0W6G9_UMBPY</name>
<dbReference type="EMBL" id="JAGEUA010000009">
    <property type="protein sequence ID" value="KAL0966864.1"/>
    <property type="molecule type" value="Genomic_DNA"/>
</dbReference>
<dbReference type="Pfam" id="PF20499">
    <property type="entry name" value="DUF6729"/>
    <property type="match status" value="1"/>
</dbReference>
<feature type="compositionally biased region" description="Basic and acidic residues" evidence="1">
    <location>
        <begin position="23"/>
        <end position="35"/>
    </location>
</feature>
<feature type="region of interest" description="Disordered" evidence="1">
    <location>
        <begin position="887"/>
        <end position="983"/>
    </location>
</feature>
<reference evidence="3 4" key="1">
    <citation type="submission" date="2024-06" db="EMBL/GenBank/DDBJ databases">
        <authorList>
            <person name="Pan Q."/>
            <person name="Wen M."/>
            <person name="Jouanno E."/>
            <person name="Zahm M."/>
            <person name="Klopp C."/>
            <person name="Cabau C."/>
            <person name="Louis A."/>
            <person name="Berthelot C."/>
            <person name="Parey E."/>
            <person name="Roest Crollius H."/>
            <person name="Montfort J."/>
            <person name="Robinson-Rechavi M."/>
            <person name="Bouchez O."/>
            <person name="Lampietro C."/>
            <person name="Lopez Roques C."/>
            <person name="Donnadieu C."/>
            <person name="Postlethwait J."/>
            <person name="Bobe J."/>
            <person name="Verreycken H."/>
            <person name="Guiguen Y."/>
        </authorList>
    </citation>
    <scope>NUCLEOTIDE SEQUENCE [LARGE SCALE GENOMIC DNA]</scope>
    <source>
        <strain evidence="3">Up_M1</strain>
        <tissue evidence="3">Testis</tissue>
    </source>
</reference>
<evidence type="ECO:0000256" key="1">
    <source>
        <dbReference type="SAM" id="MobiDB-lite"/>
    </source>
</evidence>
<organism evidence="3 4">
    <name type="scientific">Umbra pygmaea</name>
    <name type="common">Eastern mudminnow</name>
    <dbReference type="NCBI Taxonomy" id="75934"/>
    <lineage>
        <taxon>Eukaryota</taxon>
        <taxon>Metazoa</taxon>
        <taxon>Chordata</taxon>
        <taxon>Craniata</taxon>
        <taxon>Vertebrata</taxon>
        <taxon>Euteleostomi</taxon>
        <taxon>Actinopterygii</taxon>
        <taxon>Neopterygii</taxon>
        <taxon>Teleostei</taxon>
        <taxon>Protacanthopterygii</taxon>
        <taxon>Esociformes</taxon>
        <taxon>Umbridae</taxon>
        <taxon>Umbra</taxon>
    </lineage>
</organism>
<keyword evidence="4" id="KW-1185">Reference proteome</keyword>
<dbReference type="PANTHER" id="PTHR24401">
    <property type="entry name" value="SI:CH211-243P7.3-RELATED"/>
    <property type="match status" value="1"/>
</dbReference>
<sequence>MHATPEAMAIRGKPPLKAATYKMPEEVQAEARAHVVSEGVDPASEMLVLSSPRPPNRLPTSPRPPNRMPTSPRPPSRLPTSPRPPSRLPTSPRPHSRLPTCPRPPSWLPTCPRPPRICLKMYHGSCFQRAGLDPAHRCQFPAILTYNCFLGLNSGPATWPGTSRLVEAICSQLCRLNPCGTQSGGIKRSRSRQHKMENPKLPVTELEMHAAPEALDITGKQPTAVADNPESSFEVAQAADERHPTYPNPPQEEEVSSQSSLPPKPALGSAELLPESWRSTLNKDQQQWIGRVLFTRGSTGRSQLTTDLNLWWYPPQPRPVYDQPPTSPDPFFACPLFLWMPLRMWAFKLTCIQPGCKTPLTKAGLYKTIRRVLDIKGWYLMATEYLECPRCKKKVAGWSQGVLGQLDPAHHCQFPAILTYKLSCDLAVVGMLRERTLGNSATQLYTKLCEAHSDAWMRQSLQYLGECERFLTSGNIRPQFPPLPEMPKVPSPVWLLTVYSVDVLSRVDELKARVTSTFGSILKMDSTKKVTKKLAGAASDTAAWATNVANEHGQVLICVLTAGEGEGLLPMAAGLMERYRLAGVPPPQLMYVDRDCCSSLGGSKTAAMFAEWAELVVRLDIWHLIRRFAAAVITESHQLYGAYMRQLSSCIFEWDAGDVRRLLEAKRSELEGKHGMGGLTDKEVYSHLRRKELGLHCRRRTRGAVETELLLLDMLETFNGEKGHDTLGIPLLDHGRIQAIWQEQRRHLKCIQDPPGVELYTQTGSITKGGVMLPVYRCARGSTSLKSFNLNRFIPGTSASGMHFQAFLLDGLVRWNENRAAAAVGGAKQPLLCYSGHLQHSLNQLSQQVLGSKLVEDFTKPGVYTGELIGVEYLYSQTNKVLQAVSLDPDTPDEANGVEGPFEDEGIEDEEDEDPTVHLPDLSLPVASTSSTAPSGPPAEAPRSGPSRPAVPTDYPEAPEHPDSPPSESSEEGKGPESQPGYHHVRRLARALVEVKNLPEISDRRLDQLIRLWEALPQPDKERLVYPSRQQERLEWGRVKASKGNSSISSGEDSLQRSIPGNNLGGATWPETSRLVEAICTQLCRLHPCGTQSGGIKRSRWALILADYVSIREAVLDSPRLMAQTSLQLFELSQRTISQWYSRHQKERSVSEQGSGLTLGRSVSLQPLADVTQPQYQPPGLEPFVFVEPKDSSRQATQQGPAQVPTLPVLPVLTGPHQPQPCSLPGSSQVAPPLAVPRSTAYRKRKKAEAEATALAAGGAVKQRKQGDYKCGKCGQPKRRETGHSQFGSVSFCSATGGKTVEDWLAEMRDAKGHGAQGH</sequence>
<feature type="domain" description="DUF6729" evidence="2">
    <location>
        <begin position="277"/>
        <end position="504"/>
    </location>
</feature>
<feature type="region of interest" description="Disordered" evidence="1">
    <location>
        <begin position="1266"/>
        <end position="1292"/>
    </location>
</feature>
<dbReference type="PANTHER" id="PTHR24401:SF29">
    <property type="entry name" value="SI:CH211-243P7.3-RELATED"/>
    <property type="match status" value="1"/>
</dbReference>
<dbReference type="Proteomes" id="UP001557470">
    <property type="component" value="Unassembled WGS sequence"/>
</dbReference>
<feature type="region of interest" description="Disordered" evidence="1">
    <location>
        <begin position="1"/>
        <end position="106"/>
    </location>
</feature>
<gene>
    <name evidence="3" type="ORF">UPYG_G00301130</name>
</gene>
<dbReference type="InterPro" id="IPR046616">
    <property type="entry name" value="DUF6729"/>
</dbReference>
<accession>A0ABD0W6G9</accession>
<feature type="compositionally biased region" description="Acidic residues" evidence="1">
    <location>
        <begin position="901"/>
        <end position="914"/>
    </location>
</feature>
<evidence type="ECO:0000313" key="3">
    <source>
        <dbReference type="EMBL" id="KAL0966864.1"/>
    </source>
</evidence>
<feature type="region of interest" description="Disordered" evidence="1">
    <location>
        <begin position="1042"/>
        <end position="1066"/>
    </location>
</feature>
<feature type="region of interest" description="Disordered" evidence="1">
    <location>
        <begin position="240"/>
        <end position="269"/>
    </location>
</feature>
<feature type="compositionally biased region" description="Pro residues" evidence="1">
    <location>
        <begin position="52"/>
        <end position="87"/>
    </location>
</feature>
<protein>
    <recommendedName>
        <fullName evidence="2">DUF6729 domain-containing protein</fullName>
    </recommendedName>
</protein>
<evidence type="ECO:0000313" key="4">
    <source>
        <dbReference type="Proteomes" id="UP001557470"/>
    </source>
</evidence>
<comment type="caution">
    <text evidence="3">The sequence shown here is derived from an EMBL/GenBank/DDBJ whole genome shotgun (WGS) entry which is preliminary data.</text>
</comment>
<feature type="compositionally biased region" description="Polar residues" evidence="1">
    <location>
        <begin position="1043"/>
        <end position="1061"/>
    </location>
</feature>
<proteinExistence type="predicted"/>